<sequence>MSISSQVRGMTARLRTSLYRNFSVTPVDSTAPAISLEGFDYRARHHALMHCRPLEARLLEVAASWVWGRKEGVAAVEKGDAGAEQTRARWALEWLFTPACPHLTGYSVSSTSSNSPLHHLHVLQQFVYAQAHLQQQQRQCSVPLGVSLAAGMSMDANVNVNVPVDVGITLQRQAPCASSLIWGSLYHL</sequence>
<proteinExistence type="predicted"/>
<keyword evidence="2" id="KW-1185">Reference proteome</keyword>
<organism evidence="1 2">
    <name type="scientific">Lyophyllum shimeji</name>
    <name type="common">Hon-shimeji</name>
    <name type="synonym">Tricholoma shimeji</name>
    <dbReference type="NCBI Taxonomy" id="47721"/>
    <lineage>
        <taxon>Eukaryota</taxon>
        <taxon>Fungi</taxon>
        <taxon>Dikarya</taxon>
        <taxon>Basidiomycota</taxon>
        <taxon>Agaricomycotina</taxon>
        <taxon>Agaricomycetes</taxon>
        <taxon>Agaricomycetidae</taxon>
        <taxon>Agaricales</taxon>
        <taxon>Tricholomatineae</taxon>
        <taxon>Lyophyllaceae</taxon>
        <taxon>Lyophyllum</taxon>
    </lineage>
</organism>
<evidence type="ECO:0000313" key="2">
    <source>
        <dbReference type="Proteomes" id="UP001063166"/>
    </source>
</evidence>
<name>A0A9P3UWI8_LYOSH</name>
<dbReference type="Proteomes" id="UP001063166">
    <property type="component" value="Unassembled WGS sequence"/>
</dbReference>
<comment type="caution">
    <text evidence="1">The sequence shown here is derived from an EMBL/GenBank/DDBJ whole genome shotgun (WGS) entry which is preliminary data.</text>
</comment>
<dbReference type="EMBL" id="BRPK01000020">
    <property type="protein sequence ID" value="GLB45146.1"/>
    <property type="molecule type" value="Genomic_DNA"/>
</dbReference>
<reference evidence="1" key="1">
    <citation type="submission" date="2022-07" db="EMBL/GenBank/DDBJ databases">
        <title>The genome of Lyophyllum shimeji provides insight into the initial evolution of ectomycorrhizal fungal genome.</title>
        <authorList>
            <person name="Kobayashi Y."/>
            <person name="Shibata T."/>
            <person name="Hirakawa H."/>
            <person name="Shigenobu S."/>
            <person name="Nishiyama T."/>
            <person name="Yamada A."/>
            <person name="Hasebe M."/>
            <person name="Kawaguchi M."/>
        </authorList>
    </citation>
    <scope>NUCLEOTIDE SEQUENCE</scope>
    <source>
        <strain evidence="1">AT787</strain>
    </source>
</reference>
<accession>A0A9P3UWI8</accession>
<protein>
    <submittedName>
        <fullName evidence="1">Uncharacterized protein</fullName>
    </submittedName>
</protein>
<gene>
    <name evidence="1" type="ORF">LshimejAT787_2000510</name>
</gene>
<dbReference type="AlphaFoldDB" id="A0A9P3UWI8"/>
<evidence type="ECO:0000313" key="1">
    <source>
        <dbReference type="EMBL" id="GLB45146.1"/>
    </source>
</evidence>